<keyword evidence="4" id="KW-1185">Reference proteome</keyword>
<organism evidence="3 4">
    <name type="scientific">Effrenium voratum</name>
    <dbReference type="NCBI Taxonomy" id="2562239"/>
    <lineage>
        <taxon>Eukaryota</taxon>
        <taxon>Sar</taxon>
        <taxon>Alveolata</taxon>
        <taxon>Dinophyceae</taxon>
        <taxon>Suessiales</taxon>
        <taxon>Symbiodiniaceae</taxon>
        <taxon>Effrenium</taxon>
    </lineage>
</organism>
<proteinExistence type="predicted"/>
<dbReference type="SUPFAM" id="SSF54373">
    <property type="entry name" value="FAD-linked reductases, C-terminal domain"/>
    <property type="match status" value="1"/>
</dbReference>
<protein>
    <recommendedName>
        <fullName evidence="2">Amine oxidase domain-containing protein</fullName>
    </recommendedName>
</protein>
<reference evidence="3" key="1">
    <citation type="submission" date="2023-08" db="EMBL/GenBank/DDBJ databases">
        <authorList>
            <person name="Chen Y."/>
            <person name="Shah S."/>
            <person name="Dougan E. K."/>
            <person name="Thang M."/>
            <person name="Chan C."/>
        </authorList>
    </citation>
    <scope>NUCLEOTIDE SEQUENCE</scope>
</reference>
<dbReference type="Gene3D" id="3.90.660.10">
    <property type="match status" value="1"/>
</dbReference>
<evidence type="ECO:0000256" key="1">
    <source>
        <dbReference type="SAM" id="MobiDB-lite"/>
    </source>
</evidence>
<dbReference type="InterPro" id="IPR002937">
    <property type="entry name" value="Amino_oxidase"/>
</dbReference>
<evidence type="ECO:0000313" key="4">
    <source>
        <dbReference type="Proteomes" id="UP001178507"/>
    </source>
</evidence>
<dbReference type="EMBL" id="CAUJNA010003483">
    <property type="protein sequence ID" value="CAJ1403179.1"/>
    <property type="molecule type" value="Genomic_DNA"/>
</dbReference>
<accession>A0AA36JDN9</accession>
<dbReference type="AlphaFoldDB" id="A0AA36JDN9"/>
<dbReference type="Gene3D" id="3.50.50.60">
    <property type="entry name" value="FAD/NAD(P)-binding domain"/>
    <property type="match status" value="1"/>
</dbReference>
<dbReference type="InterPro" id="IPR050281">
    <property type="entry name" value="Flavin_monoamine_oxidase"/>
</dbReference>
<comment type="caution">
    <text evidence="3">The sequence shown here is derived from an EMBL/GenBank/DDBJ whole genome shotgun (WGS) entry which is preliminary data.</text>
</comment>
<feature type="region of interest" description="Disordered" evidence="1">
    <location>
        <begin position="417"/>
        <end position="436"/>
    </location>
</feature>
<name>A0AA36JDN9_9DINO</name>
<dbReference type="GO" id="GO:0016491">
    <property type="term" value="F:oxidoreductase activity"/>
    <property type="evidence" value="ECO:0007669"/>
    <property type="project" value="InterPro"/>
</dbReference>
<dbReference type="InterPro" id="IPR036188">
    <property type="entry name" value="FAD/NAD-bd_sf"/>
</dbReference>
<evidence type="ECO:0000259" key="2">
    <source>
        <dbReference type="Pfam" id="PF01593"/>
    </source>
</evidence>
<dbReference type="PANTHER" id="PTHR10742">
    <property type="entry name" value="FLAVIN MONOAMINE OXIDASE"/>
    <property type="match status" value="1"/>
</dbReference>
<dbReference type="SUPFAM" id="SSF51905">
    <property type="entry name" value="FAD/NAD(P)-binding domain"/>
    <property type="match status" value="1"/>
</dbReference>
<gene>
    <name evidence="3" type="ORF">EVOR1521_LOCUS25913</name>
</gene>
<evidence type="ECO:0000313" key="3">
    <source>
        <dbReference type="EMBL" id="CAJ1403179.1"/>
    </source>
</evidence>
<feature type="domain" description="Amine oxidase" evidence="2">
    <location>
        <begin position="19"/>
        <end position="422"/>
    </location>
</feature>
<feature type="compositionally biased region" description="Basic and acidic residues" evidence="1">
    <location>
        <begin position="419"/>
        <end position="432"/>
    </location>
</feature>
<dbReference type="Proteomes" id="UP001178507">
    <property type="component" value="Unassembled WGS sequence"/>
</dbReference>
<sequence>MQVSERPRNRRILVLGAGVSGLAAAKQVKTLAPEVEVTVLEARDRLGGRVWSDTFSDGSVIEMGAQWLHGAGPEHPIAKLAQEHPEWGELLETDWDTCPDFERNGEELSEELLRRTEELFEHTKGLYEAHRKNKEAHMDEPLWESLKQLRSERFDWARLSREEAALLRWRWQRDTEWIYAAPLERLSSKWWDADSEFEGPDCMWAEGFRSFTRHLAEGCEVRFGCRAVEVKETAEAVEVRCEDEALRGDLCIVSLPLGVLKARGPGAVHFSPALAPRKVEAVEKVGLGLLNKVALRFEAAFWPEDIAGFDRVPPRELTETESEIEAHEWVFLPSSVGSVAVAYFCCDMARRVEQAPEPALTRRLLSILAETFGQPLAALQVSLQEVKISRWEADELAQGSYSFLPLGATPADRQVLAEPHGRAARSDPERRQAPPPRWGADFFPGAQLGQQLHGLFGVQS</sequence>
<dbReference type="Pfam" id="PF01593">
    <property type="entry name" value="Amino_oxidase"/>
    <property type="match status" value="1"/>
</dbReference>
<dbReference type="PANTHER" id="PTHR10742:SF410">
    <property type="entry name" value="LYSINE-SPECIFIC HISTONE DEMETHYLASE 2"/>
    <property type="match status" value="1"/>
</dbReference>